<dbReference type="InterPro" id="IPR038056">
    <property type="entry name" value="YjbR-like_sf"/>
</dbReference>
<dbReference type="EMBL" id="FP929054">
    <property type="protein sequence ID" value="CBL21900.1"/>
    <property type="molecule type" value="Genomic_DNA"/>
</dbReference>
<dbReference type="Pfam" id="PF01035">
    <property type="entry name" value="DNA_binding_1"/>
    <property type="match status" value="1"/>
</dbReference>
<gene>
    <name evidence="3" type="ORF">CK5_02770</name>
</gene>
<dbReference type="RefSeq" id="WP_015540827.1">
    <property type="nucleotide sequence ID" value="NC_021022.1"/>
</dbReference>
<dbReference type="SUPFAM" id="SSF46767">
    <property type="entry name" value="Methylated DNA-protein cysteine methyltransferase, C-terminal domain"/>
    <property type="match status" value="1"/>
</dbReference>
<keyword evidence="3" id="KW-0808">Transferase</keyword>
<dbReference type="AlphaFoldDB" id="D4LW97"/>
<organism evidence="3 4">
    <name type="scientific">Blautia obeum A2-162</name>
    <dbReference type="NCBI Taxonomy" id="657314"/>
    <lineage>
        <taxon>Bacteria</taxon>
        <taxon>Bacillati</taxon>
        <taxon>Bacillota</taxon>
        <taxon>Clostridia</taxon>
        <taxon>Lachnospirales</taxon>
        <taxon>Lachnospiraceae</taxon>
        <taxon>Blautia</taxon>
    </lineage>
</organism>
<dbReference type="CDD" id="cd06445">
    <property type="entry name" value="ATase"/>
    <property type="match status" value="1"/>
</dbReference>
<dbReference type="GO" id="GO:0032259">
    <property type="term" value="P:methylation"/>
    <property type="evidence" value="ECO:0007669"/>
    <property type="project" value="UniProtKB-KW"/>
</dbReference>
<accession>D4LW97</accession>
<dbReference type="Pfam" id="PF04237">
    <property type="entry name" value="YjbR"/>
    <property type="match status" value="1"/>
</dbReference>
<keyword evidence="1" id="KW-0227">DNA damage</keyword>
<dbReference type="InterPro" id="IPR058532">
    <property type="entry name" value="YjbR/MT2646/Rv2570-like"/>
</dbReference>
<evidence type="ECO:0000313" key="3">
    <source>
        <dbReference type="EMBL" id="CBL21900.1"/>
    </source>
</evidence>
<sequence length="232" mass="26718">MKTREEVLKFGMSFKNVYEEKPFHDPNWQLIRVKGSKKAFLWIYERNGYINLNVKADPEWRDFWRSAYESVTAGYHQNKEHWNTIILDGSIPDKDIRRMIAESYDLITDSPTKRIYEAVKRIPKGHVATYGKVAEMAGNPKMSRAVGNALHKNPDPEHIPCFRVVNSKGELAGAFAFGGDGAQAKLLEADGVEVVNGKVDLKKIWNLKKRREHITFLWQDHPDQHGSHRSDM</sequence>
<dbReference type="SUPFAM" id="SSF142906">
    <property type="entry name" value="YjbR-like"/>
    <property type="match status" value="1"/>
</dbReference>
<keyword evidence="4" id="KW-1185">Reference proteome</keyword>
<reference evidence="3 4" key="2">
    <citation type="submission" date="2010-03" db="EMBL/GenBank/DDBJ databases">
        <authorList>
            <person name="Pajon A."/>
        </authorList>
    </citation>
    <scope>NUCLEOTIDE SEQUENCE [LARGE SCALE GENOMIC DNA]</scope>
    <source>
        <strain evidence="3 4">A2-162</strain>
    </source>
</reference>
<feature type="domain" description="Methylated-DNA-[protein]-cysteine S-methyltransferase DNA binding" evidence="2">
    <location>
        <begin position="112"/>
        <end position="192"/>
    </location>
</feature>
<protein>
    <submittedName>
        <fullName evidence="3">O-6-methylguanine DNA methyltransferase</fullName>
    </submittedName>
</protein>
<dbReference type="InterPro" id="IPR036388">
    <property type="entry name" value="WH-like_DNA-bd_sf"/>
</dbReference>
<dbReference type="InterPro" id="IPR036217">
    <property type="entry name" value="MethylDNA_cys_MeTrfase_DNAb"/>
</dbReference>
<dbReference type="PANTHER" id="PTHR42942:SF1">
    <property type="entry name" value="ALKYLTRANSFERASE-LIKE PROTEIN 1"/>
    <property type="match status" value="1"/>
</dbReference>
<dbReference type="GO" id="GO:0006281">
    <property type="term" value="P:DNA repair"/>
    <property type="evidence" value="ECO:0007669"/>
    <property type="project" value="InterPro"/>
</dbReference>
<dbReference type="Gene3D" id="3.90.1150.30">
    <property type="match status" value="1"/>
</dbReference>
<dbReference type="HOGENOM" id="CLU_1313578_0_0_9"/>
<dbReference type="Proteomes" id="UP000008955">
    <property type="component" value="Chromosome"/>
</dbReference>
<evidence type="ECO:0000256" key="1">
    <source>
        <dbReference type="ARBA" id="ARBA00022763"/>
    </source>
</evidence>
<dbReference type="PATRIC" id="fig|657314.3.peg.987"/>
<evidence type="ECO:0000259" key="2">
    <source>
        <dbReference type="Pfam" id="PF01035"/>
    </source>
</evidence>
<name>D4LW97_9FIRM</name>
<dbReference type="KEGG" id="rob:CK5_02770"/>
<reference evidence="3 4" key="1">
    <citation type="submission" date="2010-03" db="EMBL/GenBank/DDBJ databases">
        <title>The genome sequence of Ruminococcus obeum A2-162.</title>
        <authorList>
            <consortium name="metaHIT consortium -- http://www.metahit.eu/"/>
            <person name="Pajon A."/>
            <person name="Turner K."/>
            <person name="Parkhill J."/>
            <person name="Duncan S."/>
            <person name="Flint H."/>
        </authorList>
    </citation>
    <scope>NUCLEOTIDE SEQUENCE [LARGE SCALE GENOMIC DNA]</scope>
    <source>
        <strain evidence="3 4">A2-162</strain>
    </source>
</reference>
<proteinExistence type="predicted"/>
<dbReference type="InterPro" id="IPR052520">
    <property type="entry name" value="ATL_DNA_repair"/>
</dbReference>
<dbReference type="PANTHER" id="PTHR42942">
    <property type="entry name" value="6-O-METHYLGUANINE DNA METHYLTRANSFERASE"/>
    <property type="match status" value="1"/>
</dbReference>
<dbReference type="NCBIfam" id="TIGR00589">
    <property type="entry name" value="ogt"/>
    <property type="match status" value="1"/>
</dbReference>
<dbReference type="InterPro" id="IPR014048">
    <property type="entry name" value="MethylDNA_cys_MeTrfase_DNA-bd"/>
</dbReference>
<evidence type="ECO:0000313" key="4">
    <source>
        <dbReference type="Proteomes" id="UP000008955"/>
    </source>
</evidence>
<keyword evidence="3" id="KW-0489">Methyltransferase</keyword>
<dbReference type="Gene3D" id="1.10.10.10">
    <property type="entry name" value="Winged helix-like DNA-binding domain superfamily/Winged helix DNA-binding domain"/>
    <property type="match status" value="1"/>
</dbReference>
<dbReference type="GO" id="GO:0008168">
    <property type="term" value="F:methyltransferase activity"/>
    <property type="evidence" value="ECO:0007669"/>
    <property type="project" value="UniProtKB-KW"/>
</dbReference>